<evidence type="ECO:0000313" key="1">
    <source>
        <dbReference type="EMBL" id="MBX70555.1"/>
    </source>
</evidence>
<dbReference type="EMBL" id="GGEC01090071">
    <property type="protein sequence ID" value="MBX70555.1"/>
    <property type="molecule type" value="Transcribed_RNA"/>
</dbReference>
<dbReference type="AlphaFoldDB" id="A0A2P2QUC5"/>
<accession>A0A2P2QUC5</accession>
<organism evidence="1">
    <name type="scientific">Rhizophora mucronata</name>
    <name type="common">Asiatic mangrove</name>
    <dbReference type="NCBI Taxonomy" id="61149"/>
    <lineage>
        <taxon>Eukaryota</taxon>
        <taxon>Viridiplantae</taxon>
        <taxon>Streptophyta</taxon>
        <taxon>Embryophyta</taxon>
        <taxon>Tracheophyta</taxon>
        <taxon>Spermatophyta</taxon>
        <taxon>Magnoliopsida</taxon>
        <taxon>eudicotyledons</taxon>
        <taxon>Gunneridae</taxon>
        <taxon>Pentapetalae</taxon>
        <taxon>rosids</taxon>
        <taxon>fabids</taxon>
        <taxon>Malpighiales</taxon>
        <taxon>Rhizophoraceae</taxon>
        <taxon>Rhizophora</taxon>
    </lineage>
</organism>
<proteinExistence type="predicted"/>
<name>A0A2P2QUC5_RHIMU</name>
<reference evidence="1" key="1">
    <citation type="submission" date="2018-02" db="EMBL/GenBank/DDBJ databases">
        <title>Rhizophora mucronata_Transcriptome.</title>
        <authorList>
            <person name="Meera S.P."/>
            <person name="Sreeshan A."/>
            <person name="Augustine A."/>
        </authorList>
    </citation>
    <scope>NUCLEOTIDE SEQUENCE</scope>
    <source>
        <tissue evidence="1">Leaf</tissue>
    </source>
</reference>
<protein>
    <submittedName>
        <fullName evidence="1">Uncharacterized protein</fullName>
    </submittedName>
</protein>
<sequence length="39" mass="4692">MHKTIWESLIRKELGLHLTTTLAHNRKKWQKIIHTAKTK</sequence>